<dbReference type="EMBL" id="CM042042">
    <property type="protein sequence ID" value="KAI3703826.1"/>
    <property type="molecule type" value="Genomic_DNA"/>
</dbReference>
<sequence>MYKDKLQNTSCGCKLVATAEDDKLVAKCAVLVKKRMEIENLLVQKLGPKEPYATFVSSSILHILVELCHTPAGSHGTGTACSLSLVGHSTVEGGVAAAVFVYDSPPSPAETSENATMAVNVNAKNASFAIVGCLFSSNAFDEE</sequence>
<proteinExistence type="predicted"/>
<gene>
    <name evidence="1" type="ORF">L1987_74021</name>
</gene>
<evidence type="ECO:0000313" key="1">
    <source>
        <dbReference type="EMBL" id="KAI3703826.1"/>
    </source>
</evidence>
<organism evidence="1 2">
    <name type="scientific">Smallanthus sonchifolius</name>
    <dbReference type="NCBI Taxonomy" id="185202"/>
    <lineage>
        <taxon>Eukaryota</taxon>
        <taxon>Viridiplantae</taxon>
        <taxon>Streptophyta</taxon>
        <taxon>Embryophyta</taxon>
        <taxon>Tracheophyta</taxon>
        <taxon>Spermatophyta</taxon>
        <taxon>Magnoliopsida</taxon>
        <taxon>eudicotyledons</taxon>
        <taxon>Gunneridae</taxon>
        <taxon>Pentapetalae</taxon>
        <taxon>asterids</taxon>
        <taxon>campanulids</taxon>
        <taxon>Asterales</taxon>
        <taxon>Asteraceae</taxon>
        <taxon>Asteroideae</taxon>
        <taxon>Heliantheae alliance</taxon>
        <taxon>Millerieae</taxon>
        <taxon>Smallanthus</taxon>
    </lineage>
</organism>
<evidence type="ECO:0000313" key="2">
    <source>
        <dbReference type="Proteomes" id="UP001056120"/>
    </source>
</evidence>
<dbReference type="Proteomes" id="UP001056120">
    <property type="component" value="Linkage Group LG25"/>
</dbReference>
<name>A0ACB9A2P5_9ASTR</name>
<protein>
    <submittedName>
        <fullName evidence="1">Uncharacterized protein</fullName>
    </submittedName>
</protein>
<comment type="caution">
    <text evidence="1">The sequence shown here is derived from an EMBL/GenBank/DDBJ whole genome shotgun (WGS) entry which is preliminary data.</text>
</comment>
<keyword evidence="2" id="KW-1185">Reference proteome</keyword>
<reference evidence="2" key="1">
    <citation type="journal article" date="2022" name="Mol. Ecol. Resour.">
        <title>The genomes of chicory, endive, great burdock and yacon provide insights into Asteraceae palaeo-polyploidization history and plant inulin production.</title>
        <authorList>
            <person name="Fan W."/>
            <person name="Wang S."/>
            <person name="Wang H."/>
            <person name="Wang A."/>
            <person name="Jiang F."/>
            <person name="Liu H."/>
            <person name="Zhao H."/>
            <person name="Xu D."/>
            <person name="Zhang Y."/>
        </authorList>
    </citation>
    <scope>NUCLEOTIDE SEQUENCE [LARGE SCALE GENOMIC DNA]</scope>
    <source>
        <strain evidence="2">cv. Yunnan</strain>
    </source>
</reference>
<accession>A0ACB9A2P5</accession>
<reference evidence="1 2" key="2">
    <citation type="journal article" date="2022" name="Mol. Ecol. Resour.">
        <title>The genomes of chicory, endive, great burdock and yacon provide insights into Asteraceae paleo-polyploidization history and plant inulin production.</title>
        <authorList>
            <person name="Fan W."/>
            <person name="Wang S."/>
            <person name="Wang H."/>
            <person name="Wang A."/>
            <person name="Jiang F."/>
            <person name="Liu H."/>
            <person name="Zhao H."/>
            <person name="Xu D."/>
            <person name="Zhang Y."/>
        </authorList>
    </citation>
    <scope>NUCLEOTIDE SEQUENCE [LARGE SCALE GENOMIC DNA]</scope>
    <source>
        <strain evidence="2">cv. Yunnan</strain>
        <tissue evidence="1">Leaves</tissue>
    </source>
</reference>